<evidence type="ECO:0000313" key="3">
    <source>
        <dbReference type="EMBL" id="KAA9340191.1"/>
    </source>
</evidence>
<dbReference type="Pfam" id="PF13628">
    <property type="entry name" value="DUF4142"/>
    <property type="match status" value="1"/>
</dbReference>
<feature type="region of interest" description="Disordered" evidence="1">
    <location>
        <begin position="27"/>
        <end position="46"/>
    </location>
</feature>
<dbReference type="RefSeq" id="WP_150903264.1">
    <property type="nucleotide sequence ID" value="NZ_VTWT01000003.1"/>
</dbReference>
<dbReference type="InterPro" id="IPR012347">
    <property type="entry name" value="Ferritin-like"/>
</dbReference>
<dbReference type="AlphaFoldDB" id="A0A5N1J118"/>
<proteinExistence type="predicted"/>
<comment type="caution">
    <text evidence="3">The sequence shown here is derived from an EMBL/GenBank/DDBJ whole genome shotgun (WGS) entry which is preliminary data.</text>
</comment>
<dbReference type="Proteomes" id="UP000326570">
    <property type="component" value="Unassembled WGS sequence"/>
</dbReference>
<protein>
    <submittedName>
        <fullName evidence="3">DUF4142 domain-containing protein</fullName>
    </submittedName>
</protein>
<dbReference type="PANTHER" id="PTHR38593">
    <property type="entry name" value="BLR2558 PROTEIN"/>
    <property type="match status" value="1"/>
</dbReference>
<evidence type="ECO:0000313" key="4">
    <source>
        <dbReference type="Proteomes" id="UP000326570"/>
    </source>
</evidence>
<keyword evidence="4" id="KW-1185">Reference proteome</keyword>
<gene>
    <name evidence="3" type="ORF">F0P94_07540</name>
</gene>
<dbReference type="PANTHER" id="PTHR38593:SF1">
    <property type="entry name" value="BLR2558 PROTEIN"/>
    <property type="match status" value="1"/>
</dbReference>
<evidence type="ECO:0000259" key="2">
    <source>
        <dbReference type="Pfam" id="PF13628"/>
    </source>
</evidence>
<dbReference type="Gene3D" id="1.20.1260.10">
    <property type="match status" value="1"/>
</dbReference>
<dbReference type="PROSITE" id="PS51257">
    <property type="entry name" value="PROKAR_LIPOPROTEIN"/>
    <property type="match status" value="1"/>
</dbReference>
<dbReference type="EMBL" id="VTWT01000003">
    <property type="protein sequence ID" value="KAA9340191.1"/>
    <property type="molecule type" value="Genomic_DNA"/>
</dbReference>
<sequence>MKQTITTGLLSFALLFSLACERNAKKEDSVKVAEERTEERMDSTARGDEKIDQATFMIEAASGGMMEVALGRMAEKQASHAEVKAFGKMMVTDHTKANEELKKLAAAKNVTLPASVGEEHQKHIDKLSGLKGAEFDREYMRLMVDDHQEDVDNFRKAAQDTETDPDVKAFATKTLTVLEKHLERARKVNDMVKNTK</sequence>
<evidence type="ECO:0000256" key="1">
    <source>
        <dbReference type="SAM" id="MobiDB-lite"/>
    </source>
</evidence>
<feature type="domain" description="DUF4142" evidence="2">
    <location>
        <begin position="53"/>
        <end position="187"/>
    </location>
</feature>
<name>A0A5N1J118_9BACT</name>
<dbReference type="InterPro" id="IPR025419">
    <property type="entry name" value="DUF4142"/>
</dbReference>
<reference evidence="3 4" key="1">
    <citation type="submission" date="2019-09" db="EMBL/GenBank/DDBJ databases">
        <title>Genome sequence of Adhaeribacter sp. M2.</title>
        <authorList>
            <person name="Srinivasan S."/>
        </authorList>
    </citation>
    <scope>NUCLEOTIDE SEQUENCE [LARGE SCALE GENOMIC DNA]</scope>
    <source>
        <strain evidence="3 4">M2</strain>
    </source>
</reference>
<organism evidence="3 4">
    <name type="scientific">Adhaeribacter soli</name>
    <dbReference type="NCBI Taxonomy" id="2607655"/>
    <lineage>
        <taxon>Bacteria</taxon>
        <taxon>Pseudomonadati</taxon>
        <taxon>Bacteroidota</taxon>
        <taxon>Cytophagia</taxon>
        <taxon>Cytophagales</taxon>
        <taxon>Hymenobacteraceae</taxon>
        <taxon>Adhaeribacter</taxon>
    </lineage>
</organism>
<accession>A0A5N1J118</accession>